<keyword evidence="2" id="KW-1185">Reference proteome</keyword>
<organism evidence="1 2">
    <name type="scientific">Umbra pygmaea</name>
    <name type="common">Eastern mudminnow</name>
    <dbReference type="NCBI Taxonomy" id="75934"/>
    <lineage>
        <taxon>Eukaryota</taxon>
        <taxon>Metazoa</taxon>
        <taxon>Chordata</taxon>
        <taxon>Craniata</taxon>
        <taxon>Vertebrata</taxon>
        <taxon>Euteleostomi</taxon>
        <taxon>Actinopterygii</taxon>
        <taxon>Neopterygii</taxon>
        <taxon>Teleostei</taxon>
        <taxon>Protacanthopterygii</taxon>
        <taxon>Esociformes</taxon>
        <taxon>Umbridae</taxon>
        <taxon>Umbra</taxon>
    </lineage>
</organism>
<evidence type="ECO:0000313" key="2">
    <source>
        <dbReference type="Proteomes" id="UP001557470"/>
    </source>
</evidence>
<proteinExistence type="predicted"/>
<name>A0ABD0WYK3_UMBPY</name>
<gene>
    <name evidence="1" type="ORF">UPYG_G00152670</name>
</gene>
<dbReference type="EMBL" id="JAGEUA010000004">
    <property type="protein sequence ID" value="KAL0985082.1"/>
    <property type="molecule type" value="Genomic_DNA"/>
</dbReference>
<comment type="caution">
    <text evidence="1">The sequence shown here is derived from an EMBL/GenBank/DDBJ whole genome shotgun (WGS) entry which is preliminary data.</text>
</comment>
<dbReference type="Proteomes" id="UP001557470">
    <property type="component" value="Unassembled WGS sequence"/>
</dbReference>
<evidence type="ECO:0000313" key="1">
    <source>
        <dbReference type="EMBL" id="KAL0985082.1"/>
    </source>
</evidence>
<protein>
    <submittedName>
        <fullName evidence="1">Uncharacterized protein</fullName>
    </submittedName>
</protein>
<accession>A0ABD0WYK3</accession>
<sequence length="79" mass="8741">MDTPDPLGRTAKKELGALQPHKRLNLAFTTHGWLHRAWIVLATGEATEMGLKTRILIFLKPFLISNGSQCPPWGLTSSC</sequence>
<reference evidence="1 2" key="1">
    <citation type="submission" date="2024-06" db="EMBL/GenBank/DDBJ databases">
        <authorList>
            <person name="Pan Q."/>
            <person name="Wen M."/>
            <person name="Jouanno E."/>
            <person name="Zahm M."/>
            <person name="Klopp C."/>
            <person name="Cabau C."/>
            <person name="Louis A."/>
            <person name="Berthelot C."/>
            <person name="Parey E."/>
            <person name="Roest Crollius H."/>
            <person name="Montfort J."/>
            <person name="Robinson-Rechavi M."/>
            <person name="Bouchez O."/>
            <person name="Lampietro C."/>
            <person name="Lopez Roques C."/>
            <person name="Donnadieu C."/>
            <person name="Postlethwait J."/>
            <person name="Bobe J."/>
            <person name="Verreycken H."/>
            <person name="Guiguen Y."/>
        </authorList>
    </citation>
    <scope>NUCLEOTIDE SEQUENCE [LARGE SCALE GENOMIC DNA]</scope>
    <source>
        <strain evidence="1">Up_M1</strain>
        <tissue evidence="1">Testis</tissue>
    </source>
</reference>
<dbReference type="AlphaFoldDB" id="A0ABD0WYK3"/>